<gene>
    <name evidence="2" type="ORF">SAMN05444362_101305</name>
</gene>
<feature type="signal peptide" evidence="1">
    <location>
        <begin position="1"/>
        <end position="22"/>
    </location>
</feature>
<dbReference type="Proteomes" id="UP000184480">
    <property type="component" value="Unassembled WGS sequence"/>
</dbReference>
<dbReference type="InterPro" id="IPR013783">
    <property type="entry name" value="Ig-like_fold"/>
</dbReference>
<dbReference type="Gene3D" id="2.60.40.10">
    <property type="entry name" value="Immunoglobulins"/>
    <property type="match status" value="1"/>
</dbReference>
<evidence type="ECO:0000256" key="1">
    <source>
        <dbReference type="SAM" id="SignalP"/>
    </source>
</evidence>
<accession>A0A1M4TE96</accession>
<name>A0A1M4TE96_9BACT</name>
<dbReference type="AlphaFoldDB" id="A0A1M4TE96"/>
<feature type="chain" id="PRO_5009907503" evidence="1">
    <location>
        <begin position="23"/>
        <end position="418"/>
    </location>
</feature>
<dbReference type="RefSeq" id="WP_062175401.1">
    <property type="nucleotide sequence ID" value="NZ_BBXL01000001.1"/>
</dbReference>
<dbReference type="STRING" id="1346286.SAMN05444362_101305"/>
<evidence type="ECO:0000313" key="3">
    <source>
        <dbReference type="Proteomes" id="UP000184480"/>
    </source>
</evidence>
<proteinExistence type="predicted"/>
<keyword evidence="3" id="KW-1185">Reference proteome</keyword>
<organism evidence="2 3">
    <name type="scientific">Dysgonomonas macrotermitis</name>
    <dbReference type="NCBI Taxonomy" id="1346286"/>
    <lineage>
        <taxon>Bacteria</taxon>
        <taxon>Pseudomonadati</taxon>
        <taxon>Bacteroidota</taxon>
        <taxon>Bacteroidia</taxon>
        <taxon>Bacteroidales</taxon>
        <taxon>Dysgonomonadaceae</taxon>
        <taxon>Dysgonomonas</taxon>
    </lineage>
</organism>
<sequence>MKKIYYILLAMLAMSFTFTACSDEDPFSTATADDEPRILDPIFPDRTNGQLPVIATISRNANLTIKLTVTPADHTTISWLIDGNEVQTGTTLDMNLKAGTYGFKVIVSTEAGKSTYREGTVQVNPLSDDPWAIDKGLERIIVPGTKALLYGDNLNKVKSIIIDGKTITDVTYITSEDGNYIEYAVPADLTEGEYRVIFVDADGNEYGANKVNVSRSALVTGGADRTNANKEWVITGINLDQIASLTFAGQAITEFTRQTATEIAIICPELGDGEYKLTGKTKDGEDVQFYNSGIIVTEQTVVVSSETVLWQGRHYVSWDLPDGNPNKMFNLIGKDVFASIKAGATLSIHYSVASEDAYHQLRTTSGWWADLPGTSVIEFSEGGVKEVQLTQEVLDKIQAEDGFLCIGHGYYVDMVTVL</sequence>
<dbReference type="EMBL" id="FQUC01000001">
    <property type="protein sequence ID" value="SHE42684.1"/>
    <property type="molecule type" value="Genomic_DNA"/>
</dbReference>
<reference evidence="3" key="1">
    <citation type="submission" date="2016-11" db="EMBL/GenBank/DDBJ databases">
        <authorList>
            <person name="Varghese N."/>
            <person name="Submissions S."/>
        </authorList>
    </citation>
    <scope>NUCLEOTIDE SEQUENCE [LARGE SCALE GENOMIC DNA]</scope>
    <source>
        <strain evidence="3">DSM 27370</strain>
    </source>
</reference>
<dbReference type="PROSITE" id="PS51257">
    <property type="entry name" value="PROKAR_LIPOPROTEIN"/>
    <property type="match status" value="1"/>
</dbReference>
<evidence type="ECO:0000313" key="2">
    <source>
        <dbReference type="EMBL" id="SHE42684.1"/>
    </source>
</evidence>
<keyword evidence="1" id="KW-0732">Signal</keyword>
<protein>
    <submittedName>
        <fullName evidence="2">Uncharacterized protein</fullName>
    </submittedName>
</protein>
<dbReference type="OrthoDB" id="1062282at2"/>